<accession>A0A3S9SUS0</accession>
<protein>
    <submittedName>
        <fullName evidence="7">Lysine transporter LysE</fullName>
    </submittedName>
</protein>
<keyword evidence="8" id="KW-1185">Reference proteome</keyword>
<dbReference type="EMBL" id="CP016379">
    <property type="protein sequence ID" value="AZR72024.1"/>
    <property type="molecule type" value="Genomic_DNA"/>
</dbReference>
<feature type="transmembrane region" description="Helical" evidence="6">
    <location>
        <begin position="6"/>
        <end position="30"/>
    </location>
</feature>
<feature type="transmembrane region" description="Helical" evidence="6">
    <location>
        <begin position="111"/>
        <end position="133"/>
    </location>
</feature>
<gene>
    <name evidence="7" type="ORF">BBF96_00540</name>
</gene>
<dbReference type="Proteomes" id="UP000267250">
    <property type="component" value="Chromosome"/>
</dbReference>
<evidence type="ECO:0000256" key="2">
    <source>
        <dbReference type="ARBA" id="ARBA00022475"/>
    </source>
</evidence>
<evidence type="ECO:0000256" key="4">
    <source>
        <dbReference type="ARBA" id="ARBA00022989"/>
    </source>
</evidence>
<dbReference type="GO" id="GO:0006865">
    <property type="term" value="P:amino acid transport"/>
    <property type="evidence" value="ECO:0007669"/>
    <property type="project" value="InterPro"/>
</dbReference>
<feature type="transmembrane region" description="Helical" evidence="6">
    <location>
        <begin position="42"/>
        <end position="63"/>
    </location>
</feature>
<keyword evidence="3 6" id="KW-0812">Transmembrane</keyword>
<dbReference type="PANTHER" id="PTHR38825:SF1">
    <property type="entry name" value="TRANSPORTER, LYSE FAMILY"/>
    <property type="match status" value="1"/>
</dbReference>
<dbReference type="Pfam" id="PF01810">
    <property type="entry name" value="LysE"/>
    <property type="match status" value="1"/>
</dbReference>
<comment type="subcellular location">
    <subcellularLocation>
        <location evidence="1">Cell membrane</location>
        <topology evidence="1">Multi-pass membrane protein</topology>
    </subcellularLocation>
</comment>
<dbReference type="KEGG" id="aft:BBF96_00540"/>
<feature type="transmembrane region" description="Helical" evidence="6">
    <location>
        <begin position="153"/>
        <end position="175"/>
    </location>
</feature>
<dbReference type="OrthoDB" id="9784202at2"/>
<organism evidence="7 8">
    <name type="scientific">Anoxybacter fermentans</name>
    <dbReference type="NCBI Taxonomy" id="1323375"/>
    <lineage>
        <taxon>Bacteria</taxon>
        <taxon>Bacillati</taxon>
        <taxon>Bacillota</taxon>
        <taxon>Clostridia</taxon>
        <taxon>Halanaerobiales</taxon>
        <taxon>Anoxybacter</taxon>
    </lineage>
</organism>
<evidence type="ECO:0000256" key="1">
    <source>
        <dbReference type="ARBA" id="ARBA00004651"/>
    </source>
</evidence>
<proteinExistence type="predicted"/>
<feature type="transmembrane region" description="Helical" evidence="6">
    <location>
        <begin position="187"/>
        <end position="205"/>
    </location>
</feature>
<evidence type="ECO:0000256" key="3">
    <source>
        <dbReference type="ARBA" id="ARBA00022692"/>
    </source>
</evidence>
<keyword evidence="5 6" id="KW-0472">Membrane</keyword>
<dbReference type="RefSeq" id="WP_127015354.1">
    <property type="nucleotide sequence ID" value="NZ_CP016379.1"/>
</dbReference>
<keyword evidence="2" id="KW-1003">Cell membrane</keyword>
<dbReference type="GO" id="GO:0005886">
    <property type="term" value="C:plasma membrane"/>
    <property type="evidence" value="ECO:0007669"/>
    <property type="project" value="UniProtKB-SubCell"/>
</dbReference>
<dbReference type="PANTHER" id="PTHR38825">
    <property type="entry name" value="LYSINE EXPORTER PROTEIN (LYSE/YGGA)"/>
    <property type="match status" value="1"/>
</dbReference>
<dbReference type="AlphaFoldDB" id="A0A3S9SUS0"/>
<feature type="transmembrane region" description="Helical" evidence="6">
    <location>
        <begin position="69"/>
        <end position="91"/>
    </location>
</feature>
<name>A0A3S9SUS0_9FIRM</name>
<evidence type="ECO:0000313" key="7">
    <source>
        <dbReference type="EMBL" id="AZR72024.1"/>
    </source>
</evidence>
<sequence>MSILELFVSAFIIGLSGAMMPGPLLTYVINSSLRRGFIAGPLLVFGHALLELTLVILMILGLSKLFANSTFTAVVGIIGGSVLFWMGYGMIKAAIKKEISIEDASPKEGKVSGLILPGAIVSASNPYWILWWATVGMTYLANASKQGIMGVSAFYFGHIFSDLIWYSFVAWIVAFGRKVLNDKMYRGLVAVFGVVLIYFAATFIIDGFRYFGFIW</sequence>
<evidence type="ECO:0000256" key="5">
    <source>
        <dbReference type="ARBA" id="ARBA00023136"/>
    </source>
</evidence>
<dbReference type="InterPro" id="IPR001123">
    <property type="entry name" value="LeuE-type"/>
</dbReference>
<reference evidence="7 8" key="1">
    <citation type="submission" date="2016-07" db="EMBL/GenBank/DDBJ databases">
        <title>Genome and transcriptome analysis of iron-reducing fermentative bacteria Anoxybacter fermentans.</title>
        <authorList>
            <person name="Zeng X."/>
            <person name="Shao Z."/>
        </authorList>
    </citation>
    <scope>NUCLEOTIDE SEQUENCE [LARGE SCALE GENOMIC DNA]</scope>
    <source>
        <strain evidence="7 8">DY22613</strain>
    </source>
</reference>
<evidence type="ECO:0000313" key="8">
    <source>
        <dbReference type="Proteomes" id="UP000267250"/>
    </source>
</evidence>
<keyword evidence="4 6" id="KW-1133">Transmembrane helix</keyword>
<evidence type="ECO:0000256" key="6">
    <source>
        <dbReference type="SAM" id="Phobius"/>
    </source>
</evidence>